<dbReference type="Proteomes" id="UP000694865">
    <property type="component" value="Unplaced"/>
</dbReference>
<protein>
    <recommendedName>
        <fullName evidence="2">Integrator complex subunit 7</fullName>
    </recommendedName>
</protein>
<gene>
    <name evidence="6" type="primary">LOC100367680</name>
</gene>
<dbReference type="InterPro" id="IPR054519">
    <property type="entry name" value="INTS7_C"/>
</dbReference>
<evidence type="ECO:0000313" key="6">
    <source>
        <dbReference type="RefSeq" id="XP_006818833.1"/>
    </source>
</evidence>
<dbReference type="RefSeq" id="XP_006818833.1">
    <property type="nucleotide sequence ID" value="XM_006818770.1"/>
</dbReference>
<sequence length="779" mass="85638">MATVSARLTMMGMESSYGEPEQDANTALMELDKGLRSTKLGEQCEAIVRFPRLFEKYPFPILINSAFLKLSEVFRLGSNFLRLCVLKVVQQSQKQLDKILNKDEFLRRIFTVIHSNDPVARAITLRVLGSVAVIIQERKNVHYSIRNSLDSHDAVELEAAIFAATRFAAESRDFAVGICNKVADMIQGLATPVEMKLKLILIFEHMHHDAESAAKVRHLCIRMLPSYPGKAFVITTLHSLSKLAAASLMDIPAQVSLLLCYLDTDPRRVIKTLALQDLRMLAKEAPHMWTSENIELLCQFTSTTPYDGLKIGGFSVLSTLSKSVAFATLNLQAGSLVTELCTNFSYHSNATVSAFAVDVMTNIVISKISLGKDVTKSSEEVAMAMEALIIGCACSGSKKVSSALKTVLCCVSVLCKACPSVASDLVEGITTTLTTTTGLAAILLCQSLAAVGMHQPSVLTNLTSDIKDMFMSISQNIDNKEQEELMVASEHLFFWLNSLQSFCEGEDCLRHLHSKKSNIIYQVQESVVHYERGIATLKAAVTPPYPLDFQCRYVKLRTQMLTLHCQLLLGCQTIKTCPPPAIASTVALATGQDLQNCGRLASQMQQCYISFQSLANQFGDLLQSTFDADPATLENIESIQQSCLLMSHAIDALVLSNRMYNGKASSQVDLFSLDTSFRHGNQLSIACQDAMRNIHEVLLQVEGAAITQLHTECLWKTSVTLLKVPLGFPRYFFQSLQSTSIKLAVSPTPRNPGDPVPVQNDTHLALKIEGVVQHGSRPV</sequence>
<proteinExistence type="inferred from homology"/>
<reference evidence="6" key="1">
    <citation type="submission" date="2025-08" db="UniProtKB">
        <authorList>
            <consortium name="RefSeq"/>
        </authorList>
    </citation>
    <scope>IDENTIFICATION</scope>
    <source>
        <tissue evidence="6">Testes</tissue>
    </source>
</reference>
<feature type="domain" description="Integrator complex subunit 7 C-terminal" evidence="3">
    <location>
        <begin position="742"/>
        <end position="777"/>
    </location>
</feature>
<keyword evidence="5" id="KW-1185">Reference proteome</keyword>
<dbReference type="PANTHER" id="PTHR13322">
    <property type="entry name" value="C1ORF73 PROTEIN"/>
    <property type="match status" value="1"/>
</dbReference>
<feature type="domain" description="Integrator complex subunit 7 N-terminal" evidence="4">
    <location>
        <begin position="28"/>
        <end position="498"/>
    </location>
</feature>
<dbReference type="InterPro" id="IPR056516">
    <property type="entry name" value="INTS7_N"/>
</dbReference>
<name>A0ABM0MFP2_SACKO</name>
<organism evidence="5 6">
    <name type="scientific">Saccoglossus kowalevskii</name>
    <name type="common">Acorn worm</name>
    <dbReference type="NCBI Taxonomy" id="10224"/>
    <lineage>
        <taxon>Eukaryota</taxon>
        <taxon>Metazoa</taxon>
        <taxon>Hemichordata</taxon>
        <taxon>Enteropneusta</taxon>
        <taxon>Harrimaniidae</taxon>
        <taxon>Saccoglossus</taxon>
    </lineage>
</organism>
<dbReference type="SUPFAM" id="SSF48371">
    <property type="entry name" value="ARM repeat"/>
    <property type="match status" value="1"/>
</dbReference>
<dbReference type="InterPro" id="IPR016024">
    <property type="entry name" value="ARM-type_fold"/>
</dbReference>
<accession>A0ABM0MFP2</accession>
<comment type="similarity">
    <text evidence="1">Belongs to the Integrator subunit 7 family.</text>
</comment>
<evidence type="ECO:0000256" key="1">
    <source>
        <dbReference type="ARBA" id="ARBA00008565"/>
    </source>
</evidence>
<evidence type="ECO:0000259" key="4">
    <source>
        <dbReference type="Pfam" id="PF24436"/>
    </source>
</evidence>
<evidence type="ECO:0000256" key="2">
    <source>
        <dbReference type="ARBA" id="ARBA00015336"/>
    </source>
</evidence>
<dbReference type="Pfam" id="PF24436">
    <property type="entry name" value="INTS7_N"/>
    <property type="match status" value="1"/>
</dbReference>
<dbReference type="InterPro" id="IPR033060">
    <property type="entry name" value="INTS7"/>
</dbReference>
<dbReference type="PANTHER" id="PTHR13322:SF2">
    <property type="entry name" value="INTEGRATOR COMPLEX SUBUNIT 7"/>
    <property type="match status" value="1"/>
</dbReference>
<evidence type="ECO:0000313" key="5">
    <source>
        <dbReference type="Proteomes" id="UP000694865"/>
    </source>
</evidence>
<evidence type="ECO:0000259" key="3">
    <source>
        <dbReference type="Pfam" id="PF22965"/>
    </source>
</evidence>
<dbReference type="Pfam" id="PF22965">
    <property type="entry name" value="INTS7_C"/>
    <property type="match status" value="1"/>
</dbReference>
<dbReference type="GeneID" id="100367680"/>